<keyword evidence="2" id="KW-1185">Reference proteome</keyword>
<evidence type="ECO:0000313" key="2">
    <source>
        <dbReference type="Proteomes" id="UP000515129"/>
    </source>
</evidence>
<feature type="compositionally biased region" description="Basic and acidic residues" evidence="1">
    <location>
        <begin position="38"/>
        <end position="55"/>
    </location>
</feature>
<dbReference type="OrthoDB" id="10255048at2759"/>
<name>A0A6P6Q6Z4_CARAU</name>
<gene>
    <name evidence="3" type="primary">LOC113109693</name>
</gene>
<feature type="compositionally biased region" description="Polar residues" evidence="1">
    <location>
        <begin position="56"/>
        <end position="65"/>
    </location>
</feature>
<dbReference type="GeneID" id="113109693"/>
<feature type="region of interest" description="Disordered" evidence="1">
    <location>
        <begin position="14"/>
        <end position="108"/>
    </location>
</feature>
<dbReference type="RefSeq" id="XP_026129206.1">
    <property type="nucleotide sequence ID" value="XM_026273421.1"/>
</dbReference>
<organism evidence="2 3">
    <name type="scientific">Carassius auratus</name>
    <name type="common">Goldfish</name>
    <dbReference type="NCBI Taxonomy" id="7957"/>
    <lineage>
        <taxon>Eukaryota</taxon>
        <taxon>Metazoa</taxon>
        <taxon>Chordata</taxon>
        <taxon>Craniata</taxon>
        <taxon>Vertebrata</taxon>
        <taxon>Euteleostomi</taxon>
        <taxon>Actinopterygii</taxon>
        <taxon>Neopterygii</taxon>
        <taxon>Teleostei</taxon>
        <taxon>Ostariophysi</taxon>
        <taxon>Cypriniformes</taxon>
        <taxon>Cyprinidae</taxon>
        <taxon>Cyprininae</taxon>
        <taxon>Carassius</taxon>
    </lineage>
</organism>
<dbReference type="KEGG" id="caua:113109693"/>
<evidence type="ECO:0000313" key="3">
    <source>
        <dbReference type="RefSeq" id="XP_026129206.1"/>
    </source>
</evidence>
<dbReference type="AlphaFoldDB" id="A0A6P6Q6Z4"/>
<dbReference type="Proteomes" id="UP000515129">
    <property type="component" value="Chromosome 10"/>
</dbReference>
<feature type="compositionally biased region" description="Acidic residues" evidence="1">
    <location>
        <begin position="22"/>
        <end position="37"/>
    </location>
</feature>
<protein>
    <submittedName>
        <fullName evidence="3">Transforming acidic coiled-coil-containing protein 1-like isoform X1</fullName>
    </submittedName>
</protein>
<reference evidence="3" key="1">
    <citation type="submission" date="2025-08" db="UniProtKB">
        <authorList>
            <consortium name="RefSeq"/>
        </authorList>
    </citation>
    <scope>IDENTIFICATION</scope>
    <source>
        <strain evidence="3">Wakin</strain>
        <tissue evidence="3">Muscle</tissue>
    </source>
</reference>
<proteinExistence type="predicted"/>
<sequence length="145" mass="16333">MSWLSPVQWAKWTWSAVRGGGEEEGETYLGMDDEALSEEAREAMPRDREDDERSHGCSSSDSEGQFETPEAETPVHQPYKEPPALDQPITESTGKRRPREKRAIDTDGRCHRAPVAACASIPLMQWDVAMATKGKYVSMRLYVVF</sequence>
<evidence type="ECO:0000256" key="1">
    <source>
        <dbReference type="SAM" id="MobiDB-lite"/>
    </source>
</evidence>
<accession>A0A6P6Q6Z4</accession>